<keyword evidence="1" id="KW-0032">Aminotransferase</keyword>
<gene>
    <name evidence="1" type="ORF">H4Q32_024370</name>
</gene>
<accession>A0ABQ8LYN4</accession>
<reference evidence="1 2" key="1">
    <citation type="submission" date="2022-01" db="EMBL/GenBank/DDBJ databases">
        <title>A high-quality chromosome-level genome assembly of rohu carp, Labeo rohita.</title>
        <authorList>
            <person name="Arick M.A. II"/>
            <person name="Hsu C.-Y."/>
            <person name="Magbanua Z."/>
            <person name="Pechanova O."/>
            <person name="Grover C."/>
            <person name="Miller E."/>
            <person name="Thrash A."/>
            <person name="Ezzel L."/>
            <person name="Alam S."/>
            <person name="Benzie J."/>
            <person name="Hamilton M."/>
            <person name="Karsi A."/>
            <person name="Lawrence M.L."/>
            <person name="Peterson D.G."/>
        </authorList>
    </citation>
    <scope>NUCLEOTIDE SEQUENCE [LARGE SCALE GENOMIC DNA]</scope>
    <source>
        <strain evidence="2">BAU-BD-2019</strain>
        <tissue evidence="1">Blood</tissue>
    </source>
</reference>
<evidence type="ECO:0000313" key="1">
    <source>
        <dbReference type="EMBL" id="KAI2655759.1"/>
    </source>
</evidence>
<evidence type="ECO:0000313" key="2">
    <source>
        <dbReference type="Proteomes" id="UP000830375"/>
    </source>
</evidence>
<dbReference type="EMBL" id="JACTAM010000016">
    <property type="protein sequence ID" value="KAI2655759.1"/>
    <property type="molecule type" value="Genomic_DNA"/>
</dbReference>
<protein>
    <submittedName>
        <fullName evidence="1">Histidinol-phosphate aminotransferase 1</fullName>
    </submittedName>
</protein>
<dbReference type="GO" id="GO:0008483">
    <property type="term" value="F:transaminase activity"/>
    <property type="evidence" value="ECO:0007669"/>
    <property type="project" value="UniProtKB-KW"/>
</dbReference>
<sequence>MDISAPLVDSVFGKVQEGSVLSCHIPANRVPKTCPHTDAPPPPQLPLHGYKLGPSACSFAYTEHQQHHTMSLATTLETAHTIANSTKGQRSCIVWHQQIQRGLSHQGTELCRKFCKTTSET</sequence>
<dbReference type="Proteomes" id="UP000830375">
    <property type="component" value="Unassembled WGS sequence"/>
</dbReference>
<comment type="caution">
    <text evidence="1">The sequence shown here is derived from an EMBL/GenBank/DDBJ whole genome shotgun (WGS) entry which is preliminary data.</text>
</comment>
<keyword evidence="1" id="KW-0808">Transferase</keyword>
<proteinExistence type="predicted"/>
<name>A0ABQ8LYN4_LABRO</name>
<keyword evidence="2" id="KW-1185">Reference proteome</keyword>
<organism evidence="1 2">
    <name type="scientific">Labeo rohita</name>
    <name type="common">Indian major carp</name>
    <name type="synonym">Cyprinus rohita</name>
    <dbReference type="NCBI Taxonomy" id="84645"/>
    <lineage>
        <taxon>Eukaryota</taxon>
        <taxon>Metazoa</taxon>
        <taxon>Chordata</taxon>
        <taxon>Craniata</taxon>
        <taxon>Vertebrata</taxon>
        <taxon>Euteleostomi</taxon>
        <taxon>Actinopterygii</taxon>
        <taxon>Neopterygii</taxon>
        <taxon>Teleostei</taxon>
        <taxon>Ostariophysi</taxon>
        <taxon>Cypriniformes</taxon>
        <taxon>Cyprinidae</taxon>
        <taxon>Labeoninae</taxon>
        <taxon>Labeonini</taxon>
        <taxon>Labeo</taxon>
    </lineage>
</organism>